<evidence type="ECO:0000313" key="2">
    <source>
        <dbReference type="EMBL" id="VEL24921.1"/>
    </source>
</evidence>
<protein>
    <submittedName>
        <fullName evidence="2">Uncharacterized protein</fullName>
    </submittedName>
</protein>
<evidence type="ECO:0000256" key="1">
    <source>
        <dbReference type="SAM" id="Phobius"/>
    </source>
</evidence>
<keyword evidence="1" id="KW-0472">Membrane</keyword>
<reference evidence="2" key="1">
    <citation type="submission" date="2018-11" db="EMBL/GenBank/DDBJ databases">
        <authorList>
            <consortium name="Pathogen Informatics"/>
        </authorList>
    </citation>
    <scope>NUCLEOTIDE SEQUENCE</scope>
</reference>
<organism evidence="2 3">
    <name type="scientific">Protopolystoma xenopodis</name>
    <dbReference type="NCBI Taxonomy" id="117903"/>
    <lineage>
        <taxon>Eukaryota</taxon>
        <taxon>Metazoa</taxon>
        <taxon>Spiralia</taxon>
        <taxon>Lophotrochozoa</taxon>
        <taxon>Platyhelminthes</taxon>
        <taxon>Monogenea</taxon>
        <taxon>Polyopisthocotylea</taxon>
        <taxon>Polystomatidea</taxon>
        <taxon>Polystomatidae</taxon>
        <taxon>Protopolystoma</taxon>
    </lineage>
</organism>
<name>A0A3S5ATM7_9PLAT</name>
<sequence length="85" mass="9517">MRQKDSEKACRSRAVSEFTSPVDRLFSSFSVHIFVYFMCIVGALVLVGLVAAFVFFIRRGNQYAPVRLVSASDAKDYTTASLFSH</sequence>
<feature type="transmembrane region" description="Helical" evidence="1">
    <location>
        <begin position="33"/>
        <end position="57"/>
    </location>
</feature>
<keyword evidence="1" id="KW-1133">Transmembrane helix</keyword>
<comment type="caution">
    <text evidence="2">The sequence shown here is derived from an EMBL/GenBank/DDBJ whole genome shotgun (WGS) entry which is preliminary data.</text>
</comment>
<dbReference type="EMBL" id="CAAALY010070581">
    <property type="protein sequence ID" value="VEL24921.1"/>
    <property type="molecule type" value="Genomic_DNA"/>
</dbReference>
<dbReference type="AlphaFoldDB" id="A0A3S5ATM7"/>
<gene>
    <name evidence="2" type="ORF">PXEA_LOCUS18361</name>
</gene>
<evidence type="ECO:0000313" key="3">
    <source>
        <dbReference type="Proteomes" id="UP000784294"/>
    </source>
</evidence>
<keyword evidence="3" id="KW-1185">Reference proteome</keyword>
<keyword evidence="1" id="KW-0812">Transmembrane</keyword>
<accession>A0A3S5ATM7</accession>
<proteinExistence type="predicted"/>
<dbReference type="Proteomes" id="UP000784294">
    <property type="component" value="Unassembled WGS sequence"/>
</dbReference>